<evidence type="ECO:0000256" key="2">
    <source>
        <dbReference type="ARBA" id="ARBA00007400"/>
    </source>
</evidence>
<name>A0AAP4NBK3_LACPA</name>
<evidence type="ECO:0000256" key="5">
    <source>
        <dbReference type="ARBA" id="ARBA00022989"/>
    </source>
</evidence>
<keyword evidence="5 7" id="KW-1133">Transmembrane helix</keyword>
<dbReference type="AlphaFoldDB" id="A0AAP4NBK3"/>
<dbReference type="GO" id="GO:0016413">
    <property type="term" value="F:O-acetyltransferase activity"/>
    <property type="evidence" value="ECO:0007669"/>
    <property type="project" value="TreeGrafter"/>
</dbReference>
<evidence type="ECO:0000313" key="9">
    <source>
        <dbReference type="EMBL" id="MDM7454737.1"/>
    </source>
</evidence>
<feature type="transmembrane region" description="Helical" evidence="7">
    <location>
        <begin position="51"/>
        <end position="72"/>
    </location>
</feature>
<evidence type="ECO:0000259" key="8">
    <source>
        <dbReference type="Pfam" id="PF01757"/>
    </source>
</evidence>
<dbReference type="PANTHER" id="PTHR40074">
    <property type="entry name" value="O-ACETYLTRANSFERASE WECH"/>
    <property type="match status" value="1"/>
</dbReference>
<dbReference type="InterPro" id="IPR002656">
    <property type="entry name" value="Acyl_transf_3_dom"/>
</dbReference>
<keyword evidence="6 7" id="KW-0472">Membrane</keyword>
<dbReference type="GO" id="GO:0005886">
    <property type="term" value="C:plasma membrane"/>
    <property type="evidence" value="ECO:0007669"/>
    <property type="project" value="UniProtKB-SubCell"/>
</dbReference>
<feature type="transmembrane region" description="Helical" evidence="7">
    <location>
        <begin position="12"/>
        <end position="31"/>
    </location>
</feature>
<evidence type="ECO:0000256" key="7">
    <source>
        <dbReference type="SAM" id="Phobius"/>
    </source>
</evidence>
<protein>
    <submittedName>
        <fullName evidence="9">Acyltransferase family protein</fullName>
    </submittedName>
</protein>
<accession>A0AAP4NBK3</accession>
<evidence type="ECO:0000313" key="10">
    <source>
        <dbReference type="Proteomes" id="UP001231451"/>
    </source>
</evidence>
<keyword evidence="4 7" id="KW-0812">Transmembrane</keyword>
<feature type="transmembrane region" description="Helical" evidence="7">
    <location>
        <begin position="156"/>
        <end position="177"/>
    </location>
</feature>
<evidence type="ECO:0000256" key="6">
    <source>
        <dbReference type="ARBA" id="ARBA00023136"/>
    </source>
</evidence>
<keyword evidence="9" id="KW-0012">Acyltransferase</keyword>
<proteinExistence type="inferred from homology"/>
<dbReference type="Proteomes" id="UP001231451">
    <property type="component" value="Unassembled WGS sequence"/>
</dbReference>
<feature type="transmembrane region" description="Helical" evidence="7">
    <location>
        <begin position="219"/>
        <end position="240"/>
    </location>
</feature>
<reference evidence="9" key="1">
    <citation type="submission" date="2023-06" db="EMBL/GenBank/DDBJ databases">
        <title>Draft Genome Sequences of lactic acid bacteria strains isolated from fermented milk products.</title>
        <authorList>
            <person name="Elcheninov A.G."/>
            <person name="Klyukina A."/>
            <person name="Zayulina K.S."/>
            <person name="Gavirova L.A."/>
            <person name="Shcherbakova P.A."/>
            <person name="Shestakov A.I."/>
            <person name="Kublanov I.V."/>
            <person name="Kochetkova T.V."/>
        </authorList>
    </citation>
    <scope>NUCLEOTIDE SEQUENCE</scope>
    <source>
        <strain evidence="9">TOM.1374</strain>
    </source>
</reference>
<evidence type="ECO:0000256" key="4">
    <source>
        <dbReference type="ARBA" id="ARBA00022692"/>
    </source>
</evidence>
<feature type="transmembrane region" description="Helical" evidence="7">
    <location>
        <begin position="189"/>
        <end position="207"/>
    </location>
</feature>
<sequence length="345" mass="39977">MTKKIRFEGIDFLKFFAIFGVVCLHVAGSYFNVGSQSENLAFSFEPIRFYYYIGTISIPLFFCINGFLILGKKKVTFTYILKKVGLLLTPVILWTIIDFFSKLIHRKEIVNPLQIGVGYLGQQGLFFQFWFIGALVIVQLTAPFLNWLLRNHWATFCILLVAFGFICLTVMFASYHARYPLAKSVVQTFRLWTWFFYFMMGAWLRQTQYSIQLSKNMRFCLFILVIFVVQVGAIFSSVLLKNGYAEYDYDSLFVMLAVLILMLQYNQVITLNRSEFISRLVHHFAANTMGIFIIHIVVLRLVLRLLPMVGPNFAPIIIFIVFIASDLLTFCLRKIPFASRLVSIE</sequence>
<keyword evidence="9" id="KW-0808">Transferase</keyword>
<comment type="caution">
    <text evidence="9">The sequence shown here is derived from an EMBL/GenBank/DDBJ whole genome shotgun (WGS) entry which is preliminary data.</text>
</comment>
<feature type="transmembrane region" description="Helical" evidence="7">
    <location>
        <begin position="252"/>
        <end position="272"/>
    </location>
</feature>
<dbReference type="Pfam" id="PF01757">
    <property type="entry name" value="Acyl_transf_3"/>
    <property type="match status" value="1"/>
</dbReference>
<dbReference type="EMBL" id="JAUCBG010000014">
    <property type="protein sequence ID" value="MDM7454737.1"/>
    <property type="molecule type" value="Genomic_DNA"/>
</dbReference>
<feature type="domain" description="Acyltransferase 3" evidence="8">
    <location>
        <begin position="8"/>
        <end position="325"/>
    </location>
</feature>
<feature type="transmembrane region" description="Helical" evidence="7">
    <location>
        <begin position="312"/>
        <end position="332"/>
    </location>
</feature>
<evidence type="ECO:0000256" key="3">
    <source>
        <dbReference type="ARBA" id="ARBA00022475"/>
    </source>
</evidence>
<feature type="transmembrane region" description="Helical" evidence="7">
    <location>
        <begin position="284"/>
        <end position="306"/>
    </location>
</feature>
<keyword evidence="3" id="KW-1003">Cell membrane</keyword>
<dbReference type="GO" id="GO:0009246">
    <property type="term" value="P:enterobacterial common antigen biosynthetic process"/>
    <property type="evidence" value="ECO:0007669"/>
    <property type="project" value="TreeGrafter"/>
</dbReference>
<gene>
    <name evidence="9" type="ORF">QUF16_10265</name>
</gene>
<feature type="transmembrane region" description="Helical" evidence="7">
    <location>
        <begin position="84"/>
        <end position="105"/>
    </location>
</feature>
<evidence type="ECO:0000256" key="1">
    <source>
        <dbReference type="ARBA" id="ARBA00004651"/>
    </source>
</evidence>
<dbReference type="PANTHER" id="PTHR40074:SF2">
    <property type="entry name" value="O-ACETYLTRANSFERASE WECH"/>
    <property type="match status" value="1"/>
</dbReference>
<organism evidence="9 10">
    <name type="scientific">Lacticaseibacillus paracasei</name>
    <name type="common">Lactobacillus paracasei</name>
    <dbReference type="NCBI Taxonomy" id="1597"/>
    <lineage>
        <taxon>Bacteria</taxon>
        <taxon>Bacillati</taxon>
        <taxon>Bacillota</taxon>
        <taxon>Bacilli</taxon>
        <taxon>Lactobacillales</taxon>
        <taxon>Lactobacillaceae</taxon>
        <taxon>Lacticaseibacillus</taxon>
    </lineage>
</organism>
<comment type="subcellular location">
    <subcellularLocation>
        <location evidence="1">Cell membrane</location>
        <topology evidence="1">Multi-pass membrane protein</topology>
    </subcellularLocation>
</comment>
<comment type="similarity">
    <text evidence="2">Belongs to the acyltransferase 3 family.</text>
</comment>
<dbReference type="RefSeq" id="WP_128538028.1">
    <property type="nucleotide sequence ID" value="NZ_CP049324.1"/>
</dbReference>
<feature type="transmembrane region" description="Helical" evidence="7">
    <location>
        <begin position="125"/>
        <end position="149"/>
    </location>
</feature>